<dbReference type="EMBL" id="SDMP01000015">
    <property type="protein sequence ID" value="RYR07192.1"/>
    <property type="molecule type" value="Genomic_DNA"/>
</dbReference>
<reference evidence="2 3" key="1">
    <citation type="submission" date="2019-01" db="EMBL/GenBank/DDBJ databases">
        <title>Sequencing of cultivated peanut Arachis hypogaea provides insights into genome evolution and oil improvement.</title>
        <authorList>
            <person name="Chen X."/>
        </authorList>
    </citation>
    <scope>NUCLEOTIDE SEQUENCE [LARGE SCALE GENOMIC DNA]</scope>
    <source>
        <strain evidence="3">cv. Fuhuasheng</strain>
        <tissue evidence="2">Leaves</tissue>
    </source>
</reference>
<keyword evidence="3" id="KW-1185">Reference proteome</keyword>
<accession>A0A444YZ30</accession>
<gene>
    <name evidence="2" type="ORF">Ahy_B05g074507</name>
</gene>
<evidence type="ECO:0000256" key="1">
    <source>
        <dbReference type="SAM" id="MobiDB-lite"/>
    </source>
</evidence>
<feature type="compositionally biased region" description="Basic and acidic residues" evidence="1">
    <location>
        <begin position="17"/>
        <end position="28"/>
    </location>
</feature>
<comment type="caution">
    <text evidence="2">The sequence shown here is derived from an EMBL/GenBank/DDBJ whole genome shotgun (WGS) entry which is preliminary data.</text>
</comment>
<evidence type="ECO:0000313" key="3">
    <source>
        <dbReference type="Proteomes" id="UP000289738"/>
    </source>
</evidence>
<sequence length="163" mass="18808">MEHADFIGGSSGGSDGSTREVRPPNLEVDDKMEERVFFDEMIEESDDTEKFQEMYQDKIEQEAVNSEDLGEQEFQAMFDGNNFSHQVDEVYRIDDIENIAIVDFLNIVRFLAYAERWHVALFVESHNHDCLDSRLVGFLPTHRKMAEFDTSQLNNMKDAGIST</sequence>
<organism evidence="2 3">
    <name type="scientific">Arachis hypogaea</name>
    <name type="common">Peanut</name>
    <dbReference type="NCBI Taxonomy" id="3818"/>
    <lineage>
        <taxon>Eukaryota</taxon>
        <taxon>Viridiplantae</taxon>
        <taxon>Streptophyta</taxon>
        <taxon>Embryophyta</taxon>
        <taxon>Tracheophyta</taxon>
        <taxon>Spermatophyta</taxon>
        <taxon>Magnoliopsida</taxon>
        <taxon>eudicotyledons</taxon>
        <taxon>Gunneridae</taxon>
        <taxon>Pentapetalae</taxon>
        <taxon>rosids</taxon>
        <taxon>fabids</taxon>
        <taxon>Fabales</taxon>
        <taxon>Fabaceae</taxon>
        <taxon>Papilionoideae</taxon>
        <taxon>50 kb inversion clade</taxon>
        <taxon>dalbergioids sensu lato</taxon>
        <taxon>Dalbergieae</taxon>
        <taxon>Pterocarpus clade</taxon>
        <taxon>Arachis</taxon>
    </lineage>
</organism>
<protein>
    <submittedName>
        <fullName evidence="2">Uncharacterized protein</fullName>
    </submittedName>
</protein>
<feature type="region of interest" description="Disordered" evidence="1">
    <location>
        <begin position="1"/>
        <end position="28"/>
    </location>
</feature>
<dbReference type="AlphaFoldDB" id="A0A444YZ30"/>
<proteinExistence type="predicted"/>
<dbReference type="Proteomes" id="UP000289738">
    <property type="component" value="Chromosome B05"/>
</dbReference>
<name>A0A444YZ30_ARAHY</name>
<evidence type="ECO:0000313" key="2">
    <source>
        <dbReference type="EMBL" id="RYR07192.1"/>
    </source>
</evidence>